<evidence type="ECO:0008006" key="3">
    <source>
        <dbReference type="Google" id="ProtNLM"/>
    </source>
</evidence>
<name>A0A437M137_9PROT</name>
<comment type="caution">
    <text evidence="1">The sequence shown here is derived from an EMBL/GenBank/DDBJ whole genome shotgun (WGS) entry which is preliminary data.</text>
</comment>
<gene>
    <name evidence="1" type="ORF">EOD42_22410</name>
</gene>
<dbReference type="InterPro" id="IPR044033">
    <property type="entry name" value="GpV-like_apex"/>
</dbReference>
<dbReference type="AlphaFoldDB" id="A0A437M137"/>
<dbReference type="Pfam" id="PF18946">
    <property type="entry name" value="Apex"/>
    <property type="match status" value="1"/>
</dbReference>
<evidence type="ECO:0000313" key="2">
    <source>
        <dbReference type="Proteomes" id="UP000282957"/>
    </source>
</evidence>
<accession>A0A437M137</accession>
<dbReference type="RefSeq" id="WP_127789829.1">
    <property type="nucleotide sequence ID" value="NZ_SACL01000011.1"/>
</dbReference>
<dbReference type="OrthoDB" id="8449472at2"/>
<keyword evidence="2" id="KW-1185">Reference proteome</keyword>
<evidence type="ECO:0000313" key="1">
    <source>
        <dbReference type="EMBL" id="RVT91411.1"/>
    </source>
</evidence>
<sequence length="234" mass="23301">MIELARVVAIHPEDHSIDCAIIRTGQRCVGVQVAAPGASTNTGTSNLPPVDAPAGEARWNVPARGSNDAVAMLAPTAGGNWVCVGFLFPQVNGVLSAEPGRQVTRHSSGAWSMIAPDGTVTIGHPSGAVVVFGPNLAPTNPVGGDVDGQWRHGGAAAAAQVGLHVAMPSGASFTIDTDGKLAVKAIGEATFDVPVAKFSGSIEAAGDVTAGGISLQGHRHSGVQGGAGNTGTPI</sequence>
<dbReference type="EMBL" id="SACL01000011">
    <property type="protein sequence ID" value="RVT91411.1"/>
    <property type="molecule type" value="Genomic_DNA"/>
</dbReference>
<reference evidence="1 2" key="1">
    <citation type="submission" date="2019-01" db="EMBL/GenBank/DDBJ databases">
        <authorList>
            <person name="Chen W.-M."/>
        </authorList>
    </citation>
    <scope>NUCLEOTIDE SEQUENCE [LARGE SCALE GENOMIC DNA]</scope>
    <source>
        <strain evidence="1 2">CCP-6</strain>
    </source>
</reference>
<organism evidence="1 2">
    <name type="scientific">Rhodovarius crocodyli</name>
    <dbReference type="NCBI Taxonomy" id="1979269"/>
    <lineage>
        <taxon>Bacteria</taxon>
        <taxon>Pseudomonadati</taxon>
        <taxon>Pseudomonadota</taxon>
        <taxon>Alphaproteobacteria</taxon>
        <taxon>Acetobacterales</taxon>
        <taxon>Roseomonadaceae</taxon>
        <taxon>Rhodovarius</taxon>
    </lineage>
</organism>
<dbReference type="Proteomes" id="UP000282957">
    <property type="component" value="Unassembled WGS sequence"/>
</dbReference>
<proteinExistence type="predicted"/>
<protein>
    <recommendedName>
        <fullName evidence="3">Baseplate assembly protein</fullName>
    </recommendedName>
</protein>